<feature type="region of interest" description="Disordered" evidence="9">
    <location>
        <begin position="195"/>
        <end position="406"/>
    </location>
</feature>
<dbReference type="GO" id="GO:1990075">
    <property type="term" value="C:periciliary membrane compartment"/>
    <property type="evidence" value="ECO:0007669"/>
    <property type="project" value="TreeGrafter"/>
</dbReference>
<comment type="function">
    <text evidence="8">Clathrin is the major protein of the polyhedral coat of coated pits and vesicles.</text>
</comment>
<dbReference type="OrthoDB" id="194775at2759"/>
<feature type="domain" description="C-CAP/cofactor C-like" evidence="10">
    <location>
        <begin position="15"/>
        <end position="166"/>
    </location>
</feature>
<dbReference type="GO" id="GO:0005096">
    <property type="term" value="F:GTPase activator activity"/>
    <property type="evidence" value="ECO:0007669"/>
    <property type="project" value="InterPro"/>
</dbReference>
<accession>A0A2R5GP79</accession>
<feature type="compositionally biased region" description="Low complexity" evidence="9">
    <location>
        <begin position="298"/>
        <end position="315"/>
    </location>
</feature>
<evidence type="ECO:0000313" key="12">
    <source>
        <dbReference type="Proteomes" id="UP000241890"/>
    </source>
</evidence>
<dbReference type="Gene3D" id="2.160.20.70">
    <property type="match status" value="1"/>
</dbReference>
<dbReference type="InterPro" id="IPR017901">
    <property type="entry name" value="C-CAP_CF_C-like"/>
</dbReference>
<dbReference type="EMBL" id="BEYU01000063">
    <property type="protein sequence ID" value="GBG29684.1"/>
    <property type="molecule type" value="Genomic_DNA"/>
</dbReference>
<dbReference type="InterPro" id="IPR012945">
    <property type="entry name" value="Tubulin-bd_cofactor_C_dom"/>
</dbReference>
<dbReference type="GO" id="GO:0006892">
    <property type="term" value="P:post-Golgi vesicle-mediated transport"/>
    <property type="evidence" value="ECO:0007669"/>
    <property type="project" value="TreeGrafter"/>
</dbReference>
<dbReference type="AlphaFoldDB" id="A0A2R5GP79"/>
<evidence type="ECO:0000256" key="2">
    <source>
        <dbReference type="ARBA" id="ARBA00005263"/>
    </source>
</evidence>
<dbReference type="SMART" id="SM00673">
    <property type="entry name" value="CARP"/>
    <property type="match status" value="2"/>
</dbReference>
<evidence type="ECO:0000256" key="8">
    <source>
        <dbReference type="RuleBase" id="RU363137"/>
    </source>
</evidence>
<feature type="compositionally biased region" description="Low complexity" evidence="9">
    <location>
        <begin position="335"/>
        <end position="360"/>
    </location>
</feature>
<evidence type="ECO:0000313" key="11">
    <source>
        <dbReference type="EMBL" id="GBG29684.1"/>
    </source>
</evidence>
<dbReference type="GO" id="GO:0000166">
    <property type="term" value="F:nucleotide binding"/>
    <property type="evidence" value="ECO:0007669"/>
    <property type="project" value="UniProtKB-KW"/>
</dbReference>
<dbReference type="InterPro" id="IPR039093">
    <property type="entry name" value="XRP2"/>
</dbReference>
<keyword evidence="12" id="KW-1185">Reference proteome</keyword>
<evidence type="ECO:0000256" key="4">
    <source>
        <dbReference type="ARBA" id="ARBA00022741"/>
    </source>
</evidence>
<comment type="similarity">
    <text evidence="3">Belongs to the TBCC family.</text>
</comment>
<evidence type="ECO:0000256" key="7">
    <source>
        <dbReference type="ARBA" id="ARBA00023329"/>
    </source>
</evidence>
<dbReference type="GO" id="GO:0005929">
    <property type="term" value="C:cilium"/>
    <property type="evidence" value="ECO:0007669"/>
    <property type="project" value="TreeGrafter"/>
</dbReference>
<dbReference type="Pfam" id="PF01086">
    <property type="entry name" value="Clathrin_lg_ch"/>
    <property type="match status" value="1"/>
</dbReference>
<evidence type="ECO:0000256" key="6">
    <source>
        <dbReference type="ARBA" id="ARBA00023176"/>
    </source>
</evidence>
<feature type="compositionally biased region" description="Basic and acidic residues" evidence="9">
    <location>
        <begin position="369"/>
        <end position="389"/>
    </location>
</feature>
<keyword evidence="4" id="KW-0547">Nucleotide-binding</keyword>
<feature type="compositionally biased region" description="Low complexity" evidence="9">
    <location>
        <begin position="232"/>
        <end position="252"/>
    </location>
</feature>
<evidence type="ECO:0000256" key="1">
    <source>
        <dbReference type="ARBA" id="ARBA00004180"/>
    </source>
</evidence>
<keyword evidence="6 8" id="KW-0168">Coated pit</keyword>
<keyword evidence="5 8" id="KW-0472">Membrane</keyword>
<evidence type="ECO:0000256" key="3">
    <source>
        <dbReference type="ARBA" id="ARBA00008848"/>
    </source>
</evidence>
<reference evidence="11 12" key="1">
    <citation type="submission" date="2017-12" db="EMBL/GenBank/DDBJ databases">
        <title>Sequencing, de novo assembly and annotation of complete genome of a new Thraustochytrid species, strain FCC1311.</title>
        <authorList>
            <person name="Sedici K."/>
            <person name="Godart F."/>
            <person name="Aiese Cigliano R."/>
            <person name="Sanseverino W."/>
            <person name="Barakat M."/>
            <person name="Ortet P."/>
            <person name="Marechal E."/>
            <person name="Cagnac O."/>
            <person name="Amato A."/>
        </authorList>
    </citation>
    <scope>NUCLEOTIDE SEQUENCE [LARGE SCALE GENOMIC DNA]</scope>
</reference>
<dbReference type="Proteomes" id="UP000241890">
    <property type="component" value="Unassembled WGS sequence"/>
</dbReference>
<dbReference type="GO" id="GO:0030132">
    <property type="term" value="C:clathrin coat of coated pit"/>
    <property type="evidence" value="ECO:0007669"/>
    <property type="project" value="InterPro"/>
</dbReference>
<evidence type="ECO:0000256" key="9">
    <source>
        <dbReference type="SAM" id="MobiDB-lite"/>
    </source>
</evidence>
<keyword evidence="7 8" id="KW-0968">Cytoplasmic vesicle</keyword>
<dbReference type="InterPro" id="IPR000996">
    <property type="entry name" value="Clathrin_L-chain"/>
</dbReference>
<gene>
    <name evidence="11" type="ORF">FCC1311_059052</name>
</gene>
<comment type="similarity">
    <text evidence="2 8">Belongs to the clathrin light chain family.</text>
</comment>
<dbReference type="PROSITE" id="PS51329">
    <property type="entry name" value="C_CAP_COFACTOR_C"/>
    <property type="match status" value="1"/>
</dbReference>
<evidence type="ECO:0000256" key="5">
    <source>
        <dbReference type="ARBA" id="ARBA00023136"/>
    </source>
</evidence>
<feature type="compositionally biased region" description="Pro residues" evidence="9">
    <location>
        <begin position="210"/>
        <end position="223"/>
    </location>
</feature>
<dbReference type="Pfam" id="PF07986">
    <property type="entry name" value="TBCC"/>
    <property type="match status" value="1"/>
</dbReference>
<dbReference type="PANTHER" id="PTHR15440:SF0">
    <property type="entry name" value="PROTEIN XRP2"/>
    <property type="match status" value="1"/>
</dbReference>
<name>A0A2R5GP79_9STRA</name>
<dbReference type="GO" id="GO:0005198">
    <property type="term" value="F:structural molecule activity"/>
    <property type="evidence" value="ECO:0007669"/>
    <property type="project" value="InterPro"/>
</dbReference>
<dbReference type="InterPro" id="IPR016098">
    <property type="entry name" value="CAP/MinC_C"/>
</dbReference>
<organism evidence="11 12">
    <name type="scientific">Hondaea fermentalgiana</name>
    <dbReference type="NCBI Taxonomy" id="2315210"/>
    <lineage>
        <taxon>Eukaryota</taxon>
        <taxon>Sar</taxon>
        <taxon>Stramenopiles</taxon>
        <taxon>Bigyra</taxon>
        <taxon>Labyrinthulomycetes</taxon>
        <taxon>Thraustochytrida</taxon>
        <taxon>Thraustochytriidae</taxon>
        <taxon>Hondaea</taxon>
    </lineage>
</organism>
<comment type="subcellular location">
    <subcellularLocation>
        <location evidence="1 8">Cytoplasmic vesicle membrane</location>
        <topology evidence="1 8">Peripheral membrane protein</topology>
        <orientation evidence="1 8">Cytoplasmic side</orientation>
    </subcellularLocation>
    <subcellularLocation>
        <location evidence="8">Membrane</location>
        <location evidence="8">Coated pit</location>
        <topology evidence="8">Peripheral membrane protein</topology>
        <orientation evidence="8">Cytoplasmic side</orientation>
    </subcellularLocation>
    <text evidence="8">Cytoplasmic face of coated pits and vesicles.</text>
</comment>
<evidence type="ECO:0000259" key="10">
    <source>
        <dbReference type="PROSITE" id="PS51329"/>
    </source>
</evidence>
<sequence length="484" mass="52881">MGTVTTPDGKEFSDPREYRRYLFEHYYSFRNRSDETLTKVPGEVNGEEFHLDGLTDCTVTILDVTNRVVVSDLTNCHVFLGPSKESVMLRKCKDCTFTVACKDLRVNSCSECTLRAFTPMPVQLDDSHHIKVGTFNGAYSGLTSHFQAVGLDASQGAAVKVKDFSERDKELPQPHFQQLSASDEETLGPWEVQLENAQGPPENPLKPTCDPAPPPPCPFPIPDPHATFEGPDASNAAASVASSVGDGSGTAAPSEAQESSQFTPETFEDDPFGSSDRVENAEQPANAGEAPVDDFFAQEDPQQIQQPEEQAQYQDFGAQPDAAQIPAEAPYAPMETAATTTQSSEAAPAPSEAAPAPSSSDFMADSDETDAREAWEAQFAERIKAKDQEAAELQAQMQEKADEELDELYAERTNKNAIRYTSNREAEGALLQEAEDSAVSDEDAPNWARIVSLIDINAKDKSDELNLDRMKNLIIQLKNTTKQQ</sequence>
<proteinExistence type="inferred from homology"/>
<dbReference type="GO" id="GO:0006886">
    <property type="term" value="P:intracellular protein transport"/>
    <property type="evidence" value="ECO:0007669"/>
    <property type="project" value="InterPro"/>
</dbReference>
<comment type="caution">
    <text evidence="11">The sequence shown here is derived from an EMBL/GenBank/DDBJ whole genome shotgun (WGS) entry which is preliminary data.</text>
</comment>
<dbReference type="InParanoid" id="A0A2R5GP79"/>
<protein>
    <recommendedName>
        <fullName evidence="8">Clathrin light chain</fullName>
    </recommendedName>
</protein>
<dbReference type="InterPro" id="IPR006599">
    <property type="entry name" value="CARP_motif"/>
</dbReference>
<dbReference type="GO" id="GO:0030130">
    <property type="term" value="C:clathrin coat of trans-Golgi network vesicle"/>
    <property type="evidence" value="ECO:0007669"/>
    <property type="project" value="InterPro"/>
</dbReference>
<dbReference type="PANTHER" id="PTHR15440">
    <property type="entry name" value="XRP2 PROTEIN"/>
    <property type="match status" value="1"/>
</dbReference>